<dbReference type="EMBL" id="BA000028">
    <property type="protein sequence ID" value="BAC13086.1"/>
    <property type="molecule type" value="Genomic_DNA"/>
</dbReference>
<name>Q8CUH7_OCEIH</name>
<dbReference type="InterPro" id="IPR032719">
    <property type="entry name" value="WbsX"/>
</dbReference>
<dbReference type="AlphaFoldDB" id="Q8CUH7"/>
<organism evidence="1 2">
    <name type="scientific">Oceanobacillus iheyensis (strain DSM 14371 / CIP 107618 / JCM 11309 / KCTC 3954 / HTE831)</name>
    <dbReference type="NCBI Taxonomy" id="221109"/>
    <lineage>
        <taxon>Bacteria</taxon>
        <taxon>Bacillati</taxon>
        <taxon>Bacillota</taxon>
        <taxon>Bacilli</taxon>
        <taxon>Bacillales</taxon>
        <taxon>Bacillaceae</taxon>
        <taxon>Oceanobacillus</taxon>
    </lineage>
</organism>
<dbReference type="PhylomeDB" id="Q8CUH7"/>
<reference evidence="1 2" key="1">
    <citation type="journal article" date="2001" name="FEMS Microbiol. Lett.">
        <title>Oceanobacillus iheyensis gen. nov., sp. nov., a deep-sea extremely halotolerant and alkaliphilic species isolated from a depth of 1050 m on the Iheya Ridge.</title>
        <authorList>
            <person name="Lu J."/>
            <person name="Nogi Y."/>
            <person name="Takami H."/>
        </authorList>
    </citation>
    <scope>NUCLEOTIDE SEQUENCE [LARGE SCALE GENOMIC DNA]</scope>
    <source>
        <strain evidence="2">DSM 14371 / CIP 107618 / JCM 11309 / KCTC 3954 / HTE831</strain>
    </source>
</reference>
<dbReference type="Proteomes" id="UP000000822">
    <property type="component" value="Chromosome"/>
</dbReference>
<dbReference type="Pfam" id="PF13385">
    <property type="entry name" value="Laminin_G_3"/>
    <property type="match status" value="1"/>
</dbReference>
<proteinExistence type="predicted"/>
<gene>
    <name evidence="1" type="ordered locus">OB1130</name>
</gene>
<sequence>MVSQNLIKDYFTYEFWVKAEKSTSKNTRFLILPKNINRATDLTGIGIAVSFNNIQVLETGAKFSPIIEVHRDLNYWTHIAVVYQNKEIYLYINSNLVKRIVSKKELVLFVPQSVNRNNFAGSIRGLRIWSYSRNASEIKSFMNQLLPSDEKGLVFNYHGDIRNRVITKTRNTIKKKNNKKDTKIIALYLPQFHEIKENNNWWGKGFTEWSNTKKAKPLFHNHYQPREPYRDFYYDLTNPGVRAWQAKLAKQYGIFGFCYYHYWFKGRRLLERPFNEVLASGKPDFPFCLSWANEPWTRNWNGGSRNVLMPEDYGEKRDWKEHFNYLIKAFKDKRYIRVNNKPLFVIYRPETIPNLIDMMDYWEELAIQHGLEGIYFVQTFNGFRPLSPINRFDAAVEFEPHFTLAHGKDNNFWKLVNGYNGKAKYLDYDRIWESILSRNNKQHKKVFLGAFTDWDNTARMQSSGTIYHGATPAKFKNYLSRQIDRANNVYDSEFLFINAWNEWAEGAYLEPDKKFKYGYLEAVRDALKMNR</sequence>
<dbReference type="STRING" id="221109.gene:10733369"/>
<dbReference type="InterPro" id="IPR013320">
    <property type="entry name" value="ConA-like_dom_sf"/>
</dbReference>
<dbReference type="eggNOG" id="COG1572">
    <property type="taxonomic scope" value="Bacteria"/>
</dbReference>
<dbReference type="CDD" id="cd11579">
    <property type="entry name" value="Glyco_tran_WbsX"/>
    <property type="match status" value="1"/>
</dbReference>
<dbReference type="SUPFAM" id="SSF49899">
    <property type="entry name" value="Concanavalin A-like lectins/glucanases"/>
    <property type="match status" value="1"/>
</dbReference>
<dbReference type="Gene3D" id="3.20.20.80">
    <property type="entry name" value="Glycosidases"/>
    <property type="match status" value="1"/>
</dbReference>
<accession>Q8CUH7</accession>
<evidence type="ECO:0000313" key="2">
    <source>
        <dbReference type="Proteomes" id="UP000000822"/>
    </source>
</evidence>
<dbReference type="eggNOG" id="COG0457">
    <property type="taxonomic scope" value="Bacteria"/>
</dbReference>
<dbReference type="Pfam" id="PF14307">
    <property type="entry name" value="Glyco_tran_WbsX"/>
    <property type="match status" value="1"/>
</dbReference>
<dbReference type="HOGENOM" id="CLU_038570_0_0_9"/>
<evidence type="ECO:0000313" key="1">
    <source>
        <dbReference type="EMBL" id="BAC13086.1"/>
    </source>
</evidence>
<dbReference type="Gene3D" id="2.60.120.200">
    <property type="match status" value="1"/>
</dbReference>
<keyword evidence="2" id="KW-1185">Reference proteome</keyword>
<dbReference type="PANTHER" id="PTHR41244:SF1">
    <property type="entry name" value="GLYCOSYLTRANSFERASE"/>
    <property type="match status" value="1"/>
</dbReference>
<evidence type="ECO:0008006" key="3">
    <source>
        <dbReference type="Google" id="ProtNLM"/>
    </source>
</evidence>
<protein>
    <recommendedName>
        <fullName evidence="3">Glycosyl transferase</fullName>
    </recommendedName>
</protein>
<dbReference type="PANTHER" id="PTHR41244">
    <property type="entry name" value="RHAMNAN SYNTHESIS F"/>
    <property type="match status" value="1"/>
</dbReference>
<dbReference type="KEGG" id="oih:OB1130"/>
<reference evidence="1 2" key="2">
    <citation type="journal article" date="2002" name="Nucleic Acids Res.">
        <title>Genome sequence of Oceanobacillus iheyensis isolated from the Iheya Ridge and its unexpected adaptive capabilities to extreme environments.</title>
        <authorList>
            <person name="Takami H."/>
            <person name="Takaki Y."/>
            <person name="Uchiyama I."/>
        </authorList>
    </citation>
    <scope>NUCLEOTIDE SEQUENCE [LARGE SCALE GENOMIC DNA]</scope>
    <source>
        <strain evidence="2">DSM 14371 / CIP 107618 / JCM 11309 / KCTC 3954 / HTE831</strain>
    </source>
</reference>
<dbReference type="OrthoDB" id="9816424at2"/>